<evidence type="ECO:0000256" key="1">
    <source>
        <dbReference type="ARBA" id="ARBA00004496"/>
    </source>
</evidence>
<evidence type="ECO:0000256" key="7">
    <source>
        <dbReference type="ARBA" id="ARBA00022801"/>
    </source>
</evidence>
<dbReference type="RefSeq" id="WP_015788896.1">
    <property type="nucleotide sequence ID" value="NC_013158.1"/>
</dbReference>
<dbReference type="SUPFAM" id="SSF56199">
    <property type="entry name" value="Methenyltetrahydromethanopterin cyclohydrolase"/>
    <property type="match status" value="1"/>
</dbReference>
<comment type="catalytic activity">
    <reaction evidence="9 10">
        <text>5,10-methenyl-5,6,7,8-tetrahydromethanopterin + H2O = N(5)-formyl-5,6,7,8-tetrahydromethanopterin + H(+)</text>
        <dbReference type="Rhea" id="RHEA:19053"/>
        <dbReference type="ChEBI" id="CHEBI:15377"/>
        <dbReference type="ChEBI" id="CHEBI:15378"/>
        <dbReference type="ChEBI" id="CHEBI:58018"/>
        <dbReference type="ChEBI" id="CHEBI:58337"/>
        <dbReference type="EC" id="3.5.4.27"/>
    </reaction>
</comment>
<keyword evidence="6 10" id="KW-0554">One-carbon metabolism</keyword>
<dbReference type="Proteomes" id="UP000002071">
    <property type="component" value="Chromosome"/>
</dbReference>
<comment type="function">
    <text evidence="10">Catalyzes the hydrolysis of methenyl-H(4)MPT(+) to 5-formyl-H(4)MPT.</text>
</comment>
<dbReference type="Pfam" id="PF02289">
    <property type="entry name" value="MCH"/>
    <property type="match status" value="1"/>
</dbReference>
<evidence type="ECO:0000256" key="3">
    <source>
        <dbReference type="ARBA" id="ARBA00012765"/>
    </source>
</evidence>
<evidence type="ECO:0000256" key="10">
    <source>
        <dbReference type="HAMAP-Rule" id="MF_00486"/>
    </source>
</evidence>
<evidence type="ECO:0000256" key="4">
    <source>
        <dbReference type="ARBA" id="ARBA00020597"/>
    </source>
</evidence>
<dbReference type="eggNOG" id="arCOG02675">
    <property type="taxonomic scope" value="Archaea"/>
</dbReference>
<dbReference type="HOGENOM" id="CLU_876031_0_0_2"/>
<dbReference type="GeneID" id="8383420"/>
<comment type="subcellular location">
    <subcellularLocation>
        <location evidence="1 10">Cytoplasm</location>
    </subcellularLocation>
</comment>
<organism evidence="11 12">
    <name type="scientific">Halorhabdus utahensis (strain DSM 12940 / JCM 11049 / AX-2)</name>
    <dbReference type="NCBI Taxonomy" id="519442"/>
    <lineage>
        <taxon>Archaea</taxon>
        <taxon>Methanobacteriati</taxon>
        <taxon>Methanobacteriota</taxon>
        <taxon>Stenosarchaea group</taxon>
        <taxon>Halobacteria</taxon>
        <taxon>Halobacteriales</taxon>
        <taxon>Haloarculaceae</taxon>
        <taxon>Halorhabdus</taxon>
    </lineage>
</organism>
<dbReference type="Gene3D" id="3.10.340.11">
    <property type="entry name" value="Methenyltetrahydromethanopterin Cyclohydrolase, Chain A, domain 1"/>
    <property type="match status" value="1"/>
</dbReference>
<gene>
    <name evidence="10" type="primary">mch</name>
    <name evidence="11" type="ordered locus">Huta_1145</name>
</gene>
<accession>C7NMB3</accession>
<name>C7NMB3_HALUD</name>
<evidence type="ECO:0000256" key="9">
    <source>
        <dbReference type="ARBA" id="ARBA00048684"/>
    </source>
</evidence>
<dbReference type="EMBL" id="CP001687">
    <property type="protein sequence ID" value="ACV11321.1"/>
    <property type="molecule type" value="Genomic_DNA"/>
</dbReference>
<protein>
    <recommendedName>
        <fullName evidence="4 10">Methenyltetrahydromethanopterin cyclohydrolase</fullName>
        <ecNumber evidence="3 10">3.5.4.27</ecNumber>
    </recommendedName>
    <alternativeName>
        <fullName evidence="8 10">Methenyl-H4MPT cyclohydrolase</fullName>
    </alternativeName>
</protein>
<keyword evidence="7 10" id="KW-0378">Hydrolase</keyword>
<comment type="similarity">
    <text evidence="2 10">Belongs to the MCH family.</text>
</comment>
<sequence>MDQLNRLGTELVDEAIDFADELGIAEYRLDNETTVLDFGVEHAGGVEAGLMLTEIQTAGLASVTTRLESVGDAALPHVEVTTDHPALALLAGQKAGWELATEDFEGLGSGPARALVAREDIFERLEYVEAFDFAVLAVESDALPTEAAAAQVADLAGVPESSVFLPAFSTASITGSVAAGARASESAVFQLFELGYDPEDVHSVSGVAPVAPVAESEEAAIARTNDALAYGGRVHLTVESGFDRFEEIPSTAGEEYSQPFAEIFEDADWDFEELPADVFGPAQVTVDVIGGETAVYGETDEALLVESFGL</sequence>
<dbReference type="HAMAP" id="MF_00486">
    <property type="entry name" value="McH"/>
    <property type="match status" value="1"/>
</dbReference>
<evidence type="ECO:0000256" key="5">
    <source>
        <dbReference type="ARBA" id="ARBA00022490"/>
    </source>
</evidence>
<dbReference type="GO" id="GO:0018759">
    <property type="term" value="F:methenyltetrahydromethanopterin cyclohydrolase activity"/>
    <property type="evidence" value="ECO:0007669"/>
    <property type="project" value="UniProtKB-UniRule"/>
</dbReference>
<dbReference type="KEGG" id="hut:Huta_1145"/>
<evidence type="ECO:0000313" key="12">
    <source>
        <dbReference type="Proteomes" id="UP000002071"/>
    </source>
</evidence>
<keyword evidence="12" id="KW-1185">Reference proteome</keyword>
<evidence type="ECO:0000256" key="6">
    <source>
        <dbReference type="ARBA" id="ARBA00022563"/>
    </source>
</evidence>
<proteinExistence type="inferred from homology"/>
<dbReference type="InterPro" id="IPR003209">
    <property type="entry name" value="METHMP_CycHdrlase"/>
</dbReference>
<evidence type="ECO:0000256" key="8">
    <source>
        <dbReference type="ARBA" id="ARBA00030468"/>
    </source>
</evidence>
<dbReference type="EC" id="3.5.4.27" evidence="3 10"/>
<reference evidence="11 12" key="1">
    <citation type="journal article" date="2009" name="Stand. Genomic Sci.">
        <title>Complete genome sequence of Halorhabdus utahensis type strain (AX-2).</title>
        <authorList>
            <person name="Anderson I."/>
            <person name="Tindall B.J."/>
            <person name="Pomrenke H."/>
            <person name="Goker M."/>
            <person name="Lapidus A."/>
            <person name="Nolan M."/>
            <person name="Copeland A."/>
            <person name="Glavina Del Rio T."/>
            <person name="Chen F."/>
            <person name="Tice H."/>
            <person name="Cheng J.F."/>
            <person name="Lucas S."/>
            <person name="Chertkov O."/>
            <person name="Bruce D."/>
            <person name="Brettin T."/>
            <person name="Detter J.C."/>
            <person name="Han C."/>
            <person name="Goodwin L."/>
            <person name="Land M."/>
            <person name="Hauser L."/>
            <person name="Chang Y.J."/>
            <person name="Jeffries C.D."/>
            <person name="Pitluck S."/>
            <person name="Pati A."/>
            <person name="Mavromatis K."/>
            <person name="Ivanova N."/>
            <person name="Ovchinnikova G."/>
            <person name="Chen A."/>
            <person name="Palaniappan K."/>
            <person name="Chain P."/>
            <person name="Rohde M."/>
            <person name="Bristow J."/>
            <person name="Eisen J.A."/>
            <person name="Markowitz V."/>
            <person name="Hugenholtz P."/>
            <person name="Kyrpides N.C."/>
            <person name="Klenk H.P."/>
        </authorList>
    </citation>
    <scope>NUCLEOTIDE SEQUENCE [LARGE SCALE GENOMIC DNA]</scope>
    <source>
        <strain evidence="12">DSM 12940 / JCM 11049 / AX-2</strain>
    </source>
</reference>
<dbReference type="STRING" id="519442.Huta_1145"/>
<dbReference type="GO" id="GO:0006730">
    <property type="term" value="P:one-carbon metabolic process"/>
    <property type="evidence" value="ECO:0007669"/>
    <property type="project" value="UniProtKB-UniRule"/>
</dbReference>
<dbReference type="AlphaFoldDB" id="C7NMB3"/>
<evidence type="ECO:0000256" key="2">
    <source>
        <dbReference type="ARBA" id="ARBA00006902"/>
    </source>
</evidence>
<dbReference type="NCBIfam" id="TIGR03120">
    <property type="entry name" value="one_C_mch"/>
    <property type="match status" value="1"/>
</dbReference>
<dbReference type="GO" id="GO:0005737">
    <property type="term" value="C:cytoplasm"/>
    <property type="evidence" value="ECO:0007669"/>
    <property type="project" value="UniProtKB-SubCell"/>
</dbReference>
<keyword evidence="5 10" id="KW-0963">Cytoplasm</keyword>
<evidence type="ECO:0000313" key="11">
    <source>
        <dbReference type="EMBL" id="ACV11321.1"/>
    </source>
</evidence>
<dbReference type="OrthoDB" id="105468at2157"/>
<dbReference type="Gene3D" id="3.30.1030.10">
    <property type="entry name" value="Methenyltetrahydromethanopterin Cyclohydrolase, Chain A, domain 2"/>
    <property type="match status" value="1"/>
</dbReference>